<dbReference type="EMBL" id="AP014633">
    <property type="protein sequence ID" value="BAP55007.1"/>
    <property type="molecule type" value="Genomic_DNA"/>
</dbReference>
<protein>
    <submittedName>
        <fullName evidence="1">Uncharacterized protein</fullName>
    </submittedName>
</protein>
<dbReference type="HOGENOM" id="CLU_932740_0_0_6"/>
<dbReference type="Proteomes" id="UP000031623">
    <property type="component" value="Chromosome"/>
</dbReference>
<organism evidence="1 2">
    <name type="scientific">Thioploca ingrica</name>
    <dbReference type="NCBI Taxonomy" id="40754"/>
    <lineage>
        <taxon>Bacteria</taxon>
        <taxon>Pseudomonadati</taxon>
        <taxon>Pseudomonadota</taxon>
        <taxon>Gammaproteobacteria</taxon>
        <taxon>Thiotrichales</taxon>
        <taxon>Thiotrichaceae</taxon>
        <taxon>Thioploca</taxon>
    </lineage>
</organism>
<sequence length="317" mass="35903">MFKLKNWVLTILMVLSATLGGTKAYIDYLLRQELNTSIQAVANKVNVDYADIRTSWLGSVILKNLDLTLLNNDESLHIDTIHLQKAYQFYELTQWPTDIQVSLKNLQYAIKDTSSPPPIIVTSLGYAPYYLTAKELRSLGYLNLNADIDIKVKTSSEKVSITSMITAPAWGNFNFILELNHLPPPQQWTTAALKSVQLIDLKFSYRDNEFFNRVFTWLAQRNKMTLVDFKQTLITQLSKDLSSTQVEIGSNVLNPLLQFIQNPRQLTLSLRPDLPIVIEALWQVPLKQLGLTITTDSLSSVESNAFYGNQPGENDVC</sequence>
<evidence type="ECO:0000313" key="1">
    <source>
        <dbReference type="EMBL" id="BAP55007.1"/>
    </source>
</evidence>
<dbReference type="OrthoDB" id="5625416at2"/>
<accession>A0A090AI20</accession>
<gene>
    <name evidence="1" type="ORF">THII_0710</name>
</gene>
<dbReference type="STRING" id="40754.THII_0710"/>
<name>A0A090AI20_9GAMM</name>
<dbReference type="KEGG" id="tig:THII_0710"/>
<evidence type="ECO:0000313" key="2">
    <source>
        <dbReference type="Proteomes" id="UP000031623"/>
    </source>
</evidence>
<keyword evidence="2" id="KW-1185">Reference proteome</keyword>
<proteinExistence type="predicted"/>
<reference evidence="1 2" key="1">
    <citation type="journal article" date="2014" name="ISME J.">
        <title>Ecophysiology of Thioploca ingrica as revealed by the complete genome sequence supplemented with proteomic evidence.</title>
        <authorList>
            <person name="Kojima H."/>
            <person name="Ogura Y."/>
            <person name="Yamamoto N."/>
            <person name="Togashi T."/>
            <person name="Mori H."/>
            <person name="Watanabe T."/>
            <person name="Nemoto F."/>
            <person name="Kurokawa K."/>
            <person name="Hayashi T."/>
            <person name="Fukui M."/>
        </authorList>
    </citation>
    <scope>NUCLEOTIDE SEQUENCE [LARGE SCALE GENOMIC DNA]</scope>
</reference>
<dbReference type="AlphaFoldDB" id="A0A090AI20"/>